<dbReference type="EMBL" id="JADKFW010000021">
    <property type="protein sequence ID" value="MBK9719573.1"/>
    <property type="molecule type" value="Genomic_DNA"/>
</dbReference>
<evidence type="ECO:0000313" key="2">
    <source>
        <dbReference type="EMBL" id="MBK9719573.1"/>
    </source>
</evidence>
<feature type="signal peptide" evidence="1">
    <location>
        <begin position="1"/>
        <end position="20"/>
    </location>
</feature>
<keyword evidence="1" id="KW-0732">Signal</keyword>
<feature type="chain" id="PRO_5038404513" evidence="1">
    <location>
        <begin position="21"/>
        <end position="286"/>
    </location>
</feature>
<proteinExistence type="predicted"/>
<gene>
    <name evidence="2" type="ORF">IPO85_19060</name>
</gene>
<evidence type="ECO:0000313" key="3">
    <source>
        <dbReference type="Proteomes" id="UP000808349"/>
    </source>
</evidence>
<reference evidence="2 3" key="1">
    <citation type="submission" date="2020-10" db="EMBL/GenBank/DDBJ databases">
        <title>Connecting structure to function with the recovery of over 1000 high-quality activated sludge metagenome-assembled genomes encoding full-length rRNA genes using long-read sequencing.</title>
        <authorList>
            <person name="Singleton C.M."/>
            <person name="Petriglieri F."/>
            <person name="Kristensen J.M."/>
            <person name="Kirkegaard R.H."/>
            <person name="Michaelsen T.Y."/>
            <person name="Andersen M.H."/>
            <person name="Karst S.M."/>
            <person name="Dueholm M.S."/>
            <person name="Nielsen P.H."/>
            <person name="Albertsen M."/>
        </authorList>
    </citation>
    <scope>NUCLEOTIDE SEQUENCE [LARGE SCALE GENOMIC DNA]</scope>
    <source>
        <strain evidence="2">Ribe_18-Q3-R11-54_BAT3C.373</strain>
    </source>
</reference>
<accession>A0A9D7SD28</accession>
<comment type="caution">
    <text evidence="2">The sequence shown here is derived from an EMBL/GenBank/DDBJ whole genome shotgun (WGS) entry which is preliminary data.</text>
</comment>
<dbReference type="Proteomes" id="UP000808349">
    <property type="component" value="Unassembled WGS sequence"/>
</dbReference>
<evidence type="ECO:0000256" key="1">
    <source>
        <dbReference type="SAM" id="SignalP"/>
    </source>
</evidence>
<name>A0A9D7SD28_9BACT</name>
<sequence>MFKKLITLIIPILIFNACEAWDKDETIPAYLYIAPIQMNVLGHQGTANQAFKDAWVFVDSQYVGAYELPASIPVLNHGRVEVKIFAGIRNNGSITNPIIYPMTDPYITTVELEEQKTDTVFPTVHYSSDIVFPFIENFDHLHYFNFDKDNNQETKVILSSASDAFEGSNSGLIELTSARNYLEAWFDYDRPIPYGPNSVYIELNYKSTIPFNIGLVGFKAGETESQFIDGVVLPKSSWNKVYFEFKDIVNNYKGNAYRVALAAFYINDTTIKKQEIFIDNIKVLHR</sequence>
<protein>
    <submittedName>
        <fullName evidence="2">Uncharacterized protein</fullName>
    </submittedName>
</protein>
<dbReference type="AlphaFoldDB" id="A0A9D7SD28"/>
<organism evidence="2 3">
    <name type="scientific">Candidatus Defluviibacterium haderslevense</name>
    <dbReference type="NCBI Taxonomy" id="2981993"/>
    <lineage>
        <taxon>Bacteria</taxon>
        <taxon>Pseudomonadati</taxon>
        <taxon>Bacteroidota</taxon>
        <taxon>Saprospiria</taxon>
        <taxon>Saprospirales</taxon>
        <taxon>Saprospiraceae</taxon>
        <taxon>Candidatus Defluviibacterium</taxon>
    </lineage>
</organism>